<gene>
    <name evidence="2" type="ORF">KL86PLE_130592</name>
</gene>
<accession>A0A212LCA9</accession>
<dbReference type="EMBL" id="FMJD01000005">
    <property type="protein sequence ID" value="SCM75191.1"/>
    <property type="molecule type" value="Genomic_DNA"/>
</dbReference>
<dbReference type="AlphaFoldDB" id="A0A212LCA9"/>
<evidence type="ECO:0000256" key="1">
    <source>
        <dbReference type="SAM" id="MobiDB-lite"/>
    </source>
</evidence>
<feature type="region of interest" description="Disordered" evidence="1">
    <location>
        <begin position="95"/>
        <end position="125"/>
    </location>
</feature>
<protein>
    <submittedName>
        <fullName evidence="2">Uncharacterized protein</fullName>
    </submittedName>
</protein>
<proteinExistence type="predicted"/>
<reference evidence="2" key="1">
    <citation type="submission" date="2016-08" db="EMBL/GenBank/DDBJ databases">
        <authorList>
            <person name="Seilhamer J.J."/>
        </authorList>
    </citation>
    <scope>NUCLEOTIDE SEQUENCE</scope>
    <source>
        <strain evidence="2">86</strain>
    </source>
</reference>
<sequence length="125" mass="13869">MGRQGKPGLTSSASISAIRIIDIMEPDDIGKSDRYARSVRAAGILTGFDKLGAEARHQHDVAVFPAEKRRPAHHALANKAARLIERYRPPIVGKSRKFDPMEIQPFRSGDRHIEGSSQKTENKAR</sequence>
<organism evidence="2">
    <name type="scientific">uncultured Pleomorphomonas sp</name>
    <dbReference type="NCBI Taxonomy" id="442121"/>
    <lineage>
        <taxon>Bacteria</taxon>
        <taxon>Pseudomonadati</taxon>
        <taxon>Pseudomonadota</taxon>
        <taxon>Alphaproteobacteria</taxon>
        <taxon>Hyphomicrobiales</taxon>
        <taxon>Pleomorphomonadaceae</taxon>
        <taxon>Pleomorphomonas</taxon>
        <taxon>environmental samples</taxon>
    </lineage>
</organism>
<name>A0A212LCA9_9HYPH</name>
<feature type="compositionally biased region" description="Basic and acidic residues" evidence="1">
    <location>
        <begin position="108"/>
        <end position="125"/>
    </location>
</feature>
<evidence type="ECO:0000313" key="2">
    <source>
        <dbReference type="EMBL" id="SCM75191.1"/>
    </source>
</evidence>